<dbReference type="PATRIC" id="fig|1227454.3.peg.3108"/>
<dbReference type="InterPro" id="IPR029045">
    <property type="entry name" value="ClpP/crotonase-like_dom_sf"/>
</dbReference>
<keyword evidence="5" id="KW-1185">Reference proteome</keyword>
<dbReference type="Pfam" id="PF00378">
    <property type="entry name" value="ECH_1"/>
    <property type="match status" value="1"/>
</dbReference>
<dbReference type="InterPro" id="IPR001753">
    <property type="entry name" value="Enoyl-CoA_hydra/iso"/>
</dbReference>
<proteinExistence type="inferred from homology"/>
<organism evidence="4 5">
    <name type="scientific">Halobiforma nitratireducens JCM 10879</name>
    <dbReference type="NCBI Taxonomy" id="1227454"/>
    <lineage>
        <taxon>Archaea</taxon>
        <taxon>Methanobacteriati</taxon>
        <taxon>Methanobacteriota</taxon>
        <taxon>Stenosarchaea group</taxon>
        <taxon>Halobacteria</taxon>
        <taxon>Halobacteriales</taxon>
        <taxon>Natrialbaceae</taxon>
        <taxon>Halobiforma</taxon>
    </lineage>
</organism>
<dbReference type="OrthoDB" id="203755at2157"/>
<evidence type="ECO:0000256" key="2">
    <source>
        <dbReference type="RuleBase" id="RU003707"/>
    </source>
</evidence>
<dbReference type="STRING" id="1227454.C446_15156"/>
<dbReference type="eggNOG" id="arCOG00239">
    <property type="taxonomic scope" value="Archaea"/>
</dbReference>
<evidence type="ECO:0000256" key="3">
    <source>
        <dbReference type="SAM" id="MobiDB-lite"/>
    </source>
</evidence>
<feature type="region of interest" description="Disordered" evidence="3">
    <location>
        <begin position="16"/>
        <end position="47"/>
    </location>
</feature>
<evidence type="ECO:0000313" key="5">
    <source>
        <dbReference type="Proteomes" id="UP000011607"/>
    </source>
</evidence>
<reference evidence="4 5" key="1">
    <citation type="journal article" date="2014" name="PLoS Genet.">
        <title>Phylogenetically driven sequencing of extremely halophilic archaea reveals strategies for static and dynamic osmo-response.</title>
        <authorList>
            <person name="Becker E.A."/>
            <person name="Seitzer P.M."/>
            <person name="Tritt A."/>
            <person name="Larsen D."/>
            <person name="Krusor M."/>
            <person name="Yao A.I."/>
            <person name="Wu D."/>
            <person name="Madern D."/>
            <person name="Eisen J.A."/>
            <person name="Darling A.E."/>
            <person name="Facciotti M.T."/>
        </authorList>
    </citation>
    <scope>NUCLEOTIDE SEQUENCE [LARGE SCALE GENOMIC DNA]</scope>
    <source>
        <strain evidence="4 5">JCM 10879</strain>
    </source>
</reference>
<dbReference type="EMBL" id="AOMA01000154">
    <property type="protein sequence ID" value="EMA31873.1"/>
    <property type="molecule type" value="Genomic_DNA"/>
</dbReference>
<dbReference type="SUPFAM" id="SSF52096">
    <property type="entry name" value="ClpP/crotonase"/>
    <property type="match status" value="1"/>
</dbReference>
<gene>
    <name evidence="4" type="ORF">C446_15156</name>
</gene>
<dbReference type="AlphaFoldDB" id="M0LFK0"/>
<evidence type="ECO:0000313" key="4">
    <source>
        <dbReference type="EMBL" id="EMA31873.1"/>
    </source>
</evidence>
<dbReference type="PANTHER" id="PTHR43802">
    <property type="entry name" value="ENOYL-COA HYDRATASE"/>
    <property type="match status" value="1"/>
</dbReference>
<dbReference type="PANTHER" id="PTHR43802:SF1">
    <property type="entry name" value="IP11341P-RELATED"/>
    <property type="match status" value="1"/>
</dbReference>
<dbReference type="CDD" id="cd06558">
    <property type="entry name" value="crotonase-like"/>
    <property type="match status" value="1"/>
</dbReference>
<comment type="caution">
    <text evidence="4">The sequence shown here is derived from an EMBL/GenBank/DDBJ whole genome shotgun (WGS) entry which is preliminary data.</text>
</comment>
<comment type="similarity">
    <text evidence="1 2">Belongs to the enoyl-CoA hydratase/isomerase family.</text>
</comment>
<accession>M0LFK0</accession>
<dbReference type="PROSITE" id="PS00166">
    <property type="entry name" value="ENOYL_COA_HYDRATASE"/>
    <property type="match status" value="1"/>
</dbReference>
<dbReference type="Gene3D" id="3.90.226.10">
    <property type="entry name" value="2-enoyl-CoA Hydratase, Chain A, domain 1"/>
    <property type="match status" value="1"/>
</dbReference>
<evidence type="ECO:0000256" key="1">
    <source>
        <dbReference type="ARBA" id="ARBA00005254"/>
    </source>
</evidence>
<dbReference type="GO" id="GO:0003824">
    <property type="term" value="F:catalytic activity"/>
    <property type="evidence" value="ECO:0007669"/>
    <property type="project" value="InterPro"/>
</dbReference>
<name>M0LFK0_9EURY</name>
<dbReference type="InterPro" id="IPR018376">
    <property type="entry name" value="Enoyl-CoA_hyd/isom_CS"/>
</dbReference>
<dbReference type="Proteomes" id="UP000011607">
    <property type="component" value="Unassembled WGS sequence"/>
</dbReference>
<sequence>METPNPQTGVIDVTVETVDGGSDTTGRVDDNDAAEPVPSGRTRTETQPKVRTITFDRPEARNALTVEGLEALETAVDDADEPVVYLQGNGPAFCAGADLEAVADLDGDPERADAFARLGQRVARTIADSPAVVVAGIDGPARGGGLEVALACDVRVGTPDSTYGEPGVRFGLFGAWGGTVRLPRIVGEGHALELGLTGRTVDAEEALRMGLISRIDAEPRSVAAAIATNADDALGTLKRRLRDDDERATQERREAAAFGELVAAHADDVENVLE</sequence>
<protein>
    <submittedName>
        <fullName evidence="4">Enoyl-CoA hydratase</fullName>
    </submittedName>
</protein>